<keyword evidence="1" id="KW-1015">Disulfide bond</keyword>
<evidence type="ECO:0000259" key="2">
    <source>
        <dbReference type="PROSITE" id="PS50234"/>
    </source>
</evidence>
<feature type="domain" description="VWFA" evidence="2">
    <location>
        <begin position="1"/>
        <end position="170"/>
    </location>
</feature>
<dbReference type="InterPro" id="IPR035976">
    <property type="entry name" value="Sushi/SCR/CCP_sf"/>
</dbReference>
<comment type="caution">
    <text evidence="3">The sequence shown here is derived from an EMBL/GenBank/DDBJ whole genome shotgun (WGS) entry which is preliminary data.</text>
</comment>
<dbReference type="Proteomes" id="UP000749559">
    <property type="component" value="Unassembled WGS sequence"/>
</dbReference>
<protein>
    <recommendedName>
        <fullName evidence="2">VWFA domain-containing protein</fullName>
    </recommendedName>
</protein>
<accession>A0A8S4PUK8</accession>
<keyword evidence="4" id="KW-1185">Reference proteome</keyword>
<evidence type="ECO:0000313" key="4">
    <source>
        <dbReference type="Proteomes" id="UP000749559"/>
    </source>
</evidence>
<dbReference type="SUPFAM" id="SSF57414">
    <property type="entry name" value="Hairpin loop containing domain-like"/>
    <property type="match status" value="1"/>
</dbReference>
<organism evidence="3 4">
    <name type="scientific">Owenia fusiformis</name>
    <name type="common">Polychaete worm</name>
    <dbReference type="NCBI Taxonomy" id="6347"/>
    <lineage>
        <taxon>Eukaryota</taxon>
        <taxon>Metazoa</taxon>
        <taxon>Spiralia</taxon>
        <taxon>Lophotrochozoa</taxon>
        <taxon>Annelida</taxon>
        <taxon>Polychaeta</taxon>
        <taxon>Sedentaria</taxon>
        <taxon>Canalipalpata</taxon>
        <taxon>Sabellida</taxon>
        <taxon>Oweniida</taxon>
        <taxon>Oweniidae</taxon>
        <taxon>Owenia</taxon>
    </lineage>
</organism>
<dbReference type="InterPro" id="IPR050525">
    <property type="entry name" value="ECM_Assembly_Org"/>
</dbReference>
<evidence type="ECO:0000256" key="1">
    <source>
        <dbReference type="ARBA" id="ARBA00023157"/>
    </source>
</evidence>
<dbReference type="Pfam" id="PF00092">
    <property type="entry name" value="VWA"/>
    <property type="match status" value="1"/>
</dbReference>
<dbReference type="SMART" id="SM00327">
    <property type="entry name" value="VWA"/>
    <property type="match status" value="1"/>
</dbReference>
<dbReference type="InterPro" id="IPR000436">
    <property type="entry name" value="Sushi_SCR_CCP_dom"/>
</dbReference>
<proteinExistence type="predicted"/>
<gene>
    <name evidence="3" type="ORF">OFUS_LOCUS20775</name>
</gene>
<dbReference type="Gene3D" id="3.50.4.10">
    <property type="entry name" value="Hepatocyte Growth Factor"/>
    <property type="match status" value="1"/>
</dbReference>
<dbReference type="PROSITE" id="PS50234">
    <property type="entry name" value="VWFA"/>
    <property type="match status" value="2"/>
</dbReference>
<evidence type="ECO:0000313" key="3">
    <source>
        <dbReference type="EMBL" id="CAH1796355.1"/>
    </source>
</evidence>
<sequence length="682" mass="75295">MTGCGSDPVRTRVSVTLFAKEVEIAVPLNMDGDCTSLEGRLANVNILKDLGCNTRTSDAIVQSLQQGTRSSTTESGNQYINKQATLLVTDGASYPCDPYHNNLLNIAQYFKVLNWPIYVLKLPQVDGGDVCTAQNIDTELDALTAENTNRLFESGFDNFAATISQVIDQIFLDTDTTCDFEAPLPVTEPPPTIYPPPPPRPERCCTCDHCGLDLTIAFDISCSIAPGNKSRIAAAIPAIAEHLSQRGGCGSGVMETDFTAITYAKLTEVHWELGSATSCANLKQRLQNIDIHRDAGCNTRTSDAIKASHEELKNYAIRQQALEDAIREEHPEYTSKKNKWAIGLVTDGASFPQDYHTKLITIAAELKALDIPIYMLVLPQNIGDDSDEENMREEIEALSDNYDNRVFHSTFEELDEALYKMIDKIYSTANRRCPLLTCCQCTDDCGPITPPVNGGVNYLDGGTTYRSRAKMTCDCSHRLSEDRTYTCQIDGTWDNLCNPVTCVPISKWEDTVQDACLDIVPSKEFASINNIDICKSLCEAEETFSCEAIQYYPDSKDCALYNGNEVLQNPCTTETQTVIYAGRKSPAPIPNQWQPDTPGFSFANNDFKDVSPISDLETCKSQCEEETDFVCWSIQFEPPTGCKVSRMRSVNGEPLQLIPSWPDVIISERTPCPGVDAASPLE</sequence>
<dbReference type="PANTHER" id="PTHR24020:SF84">
    <property type="entry name" value="VWFA DOMAIN-CONTAINING PROTEIN"/>
    <property type="match status" value="1"/>
</dbReference>
<feature type="domain" description="VWFA" evidence="2">
    <location>
        <begin position="213"/>
        <end position="425"/>
    </location>
</feature>
<dbReference type="SUPFAM" id="SSF57535">
    <property type="entry name" value="Complement control module/SCR domain"/>
    <property type="match status" value="1"/>
</dbReference>
<dbReference type="Pfam" id="PF00024">
    <property type="entry name" value="PAN_1"/>
    <property type="match status" value="1"/>
</dbReference>
<reference evidence="3" key="1">
    <citation type="submission" date="2022-03" db="EMBL/GenBank/DDBJ databases">
        <authorList>
            <person name="Martin C."/>
        </authorList>
    </citation>
    <scope>NUCLEOTIDE SEQUENCE</scope>
</reference>
<dbReference type="CDD" id="cd00033">
    <property type="entry name" value="CCP"/>
    <property type="match status" value="1"/>
</dbReference>
<dbReference type="AlphaFoldDB" id="A0A8S4PUK8"/>
<dbReference type="InterPro" id="IPR002035">
    <property type="entry name" value="VWF_A"/>
</dbReference>
<dbReference type="Gene3D" id="3.40.50.410">
    <property type="entry name" value="von Willebrand factor, type A domain"/>
    <property type="match status" value="2"/>
</dbReference>
<dbReference type="InterPro" id="IPR036465">
    <property type="entry name" value="vWFA_dom_sf"/>
</dbReference>
<dbReference type="EMBL" id="CAIIXF020000010">
    <property type="protein sequence ID" value="CAH1796355.1"/>
    <property type="molecule type" value="Genomic_DNA"/>
</dbReference>
<dbReference type="SUPFAM" id="SSF53300">
    <property type="entry name" value="vWA-like"/>
    <property type="match status" value="2"/>
</dbReference>
<name>A0A8S4PUK8_OWEFU</name>
<dbReference type="Pfam" id="PF00084">
    <property type="entry name" value="Sushi"/>
    <property type="match status" value="1"/>
</dbReference>
<dbReference type="PANTHER" id="PTHR24020">
    <property type="entry name" value="COLLAGEN ALPHA"/>
    <property type="match status" value="1"/>
</dbReference>
<dbReference type="Gene3D" id="2.10.70.10">
    <property type="entry name" value="Complement Module, domain 1"/>
    <property type="match status" value="1"/>
</dbReference>
<dbReference type="InterPro" id="IPR003609">
    <property type="entry name" value="Pan_app"/>
</dbReference>